<dbReference type="GO" id="GO:0016226">
    <property type="term" value="P:iron-sulfur cluster assembly"/>
    <property type="evidence" value="ECO:0007669"/>
    <property type="project" value="UniProtKB-UniRule"/>
</dbReference>
<dbReference type="Pfam" id="PF12460">
    <property type="entry name" value="MMS19_C"/>
    <property type="match status" value="1"/>
</dbReference>
<dbReference type="Pfam" id="PF14500">
    <property type="entry name" value="MMS19_N"/>
    <property type="match status" value="1"/>
</dbReference>
<dbReference type="InterPro" id="IPR016024">
    <property type="entry name" value="ARM-type_fold"/>
</dbReference>
<evidence type="ECO:0000259" key="6">
    <source>
        <dbReference type="Pfam" id="PF12460"/>
    </source>
</evidence>
<accession>A0A2T7P7X3</accession>
<dbReference type="PANTHER" id="PTHR12891">
    <property type="entry name" value="DNA REPAIR/TRANSCRIPTION PROTEIN MET18/MMS19"/>
    <property type="match status" value="1"/>
</dbReference>
<evidence type="ECO:0000256" key="2">
    <source>
        <dbReference type="ARBA" id="ARBA00009340"/>
    </source>
</evidence>
<evidence type="ECO:0000256" key="3">
    <source>
        <dbReference type="ARBA" id="ARBA00022737"/>
    </source>
</evidence>
<keyword evidence="5" id="KW-0963">Cytoplasm</keyword>
<comment type="subcellular location">
    <subcellularLocation>
        <location evidence="5">Cytoplasm</location>
        <location evidence="5">Cytoskeleton</location>
        <location evidence="5">Spindle</location>
    </subcellularLocation>
    <subcellularLocation>
        <location evidence="1 5">Nucleus</location>
    </subcellularLocation>
</comment>
<dbReference type="PANTHER" id="PTHR12891:SF0">
    <property type="entry name" value="MMS19 NUCLEOTIDE EXCISION REPAIR PROTEIN HOMOLOG"/>
    <property type="match status" value="1"/>
</dbReference>
<dbReference type="STRING" id="400727.A0A2T7P7X3"/>
<feature type="domain" description="MMS19 N-terminal" evidence="7">
    <location>
        <begin position="9"/>
        <end position="165"/>
    </location>
</feature>
<comment type="subunit">
    <text evidence="5">Component of the CIA complex.</text>
</comment>
<evidence type="ECO:0000256" key="1">
    <source>
        <dbReference type="ARBA" id="ARBA00004123"/>
    </source>
</evidence>
<dbReference type="InterPro" id="IPR029240">
    <property type="entry name" value="MMS19_N"/>
</dbReference>
<dbReference type="GO" id="GO:0006281">
    <property type="term" value="P:DNA repair"/>
    <property type="evidence" value="ECO:0007669"/>
    <property type="project" value="UniProtKB-UniRule"/>
</dbReference>
<comment type="caution">
    <text evidence="8">The sequence shown here is derived from an EMBL/GenBank/DDBJ whole genome shotgun (WGS) entry which is preliminary data.</text>
</comment>
<keyword evidence="9" id="KW-1185">Reference proteome</keyword>
<dbReference type="GO" id="GO:0005634">
    <property type="term" value="C:nucleus"/>
    <property type="evidence" value="ECO:0007669"/>
    <property type="project" value="UniProtKB-SubCell"/>
</dbReference>
<name>A0A2T7P7X3_POMCA</name>
<comment type="function">
    <text evidence="5">Key component of the cytosolic iron-sulfur protein assembly (CIA) complex, a multiprotein complex that mediates the incorporation of iron-sulfur cluster into apoproteins specifically involved in DNA metabolism and genomic integrity. In the CIA complex, MMS19 acts as an adapter between early-acting CIA components and a subset of cellular target iron-sulfur proteins.</text>
</comment>
<evidence type="ECO:0000256" key="5">
    <source>
        <dbReference type="RuleBase" id="RU367072"/>
    </source>
</evidence>
<dbReference type="OrthoDB" id="342900at2759"/>
<dbReference type="InterPro" id="IPR039920">
    <property type="entry name" value="MMS19"/>
</dbReference>
<feature type="domain" description="MMS19 C-terminal" evidence="6">
    <location>
        <begin position="460"/>
        <end position="700"/>
    </location>
</feature>
<comment type="similarity">
    <text evidence="2 5">Belongs to the MET18/MMS19 family.</text>
</comment>
<dbReference type="AlphaFoldDB" id="A0A2T7P7X3"/>
<evidence type="ECO:0000313" key="9">
    <source>
        <dbReference type="Proteomes" id="UP000245119"/>
    </source>
</evidence>
<keyword evidence="5" id="KW-0206">Cytoskeleton</keyword>
<dbReference type="SUPFAM" id="SSF48371">
    <property type="entry name" value="ARM repeat"/>
    <property type="match status" value="1"/>
</dbReference>
<evidence type="ECO:0000259" key="7">
    <source>
        <dbReference type="Pfam" id="PF14500"/>
    </source>
</evidence>
<keyword evidence="5" id="KW-0227">DNA damage</keyword>
<dbReference type="InterPro" id="IPR011989">
    <property type="entry name" value="ARM-like"/>
</dbReference>
<reference evidence="8 9" key="1">
    <citation type="submission" date="2018-04" db="EMBL/GenBank/DDBJ databases">
        <title>The genome of golden apple snail Pomacea canaliculata provides insight into stress tolerance and invasive adaptation.</title>
        <authorList>
            <person name="Liu C."/>
            <person name="Liu B."/>
            <person name="Ren Y."/>
            <person name="Zhang Y."/>
            <person name="Wang H."/>
            <person name="Li S."/>
            <person name="Jiang F."/>
            <person name="Yin L."/>
            <person name="Zhang G."/>
            <person name="Qian W."/>
            <person name="Fan W."/>
        </authorList>
    </citation>
    <scope>NUCLEOTIDE SEQUENCE [LARGE SCALE GENOMIC DNA]</scope>
    <source>
        <strain evidence="8">SZHN2017</strain>
        <tissue evidence="8">Muscle</tissue>
    </source>
</reference>
<dbReference type="GO" id="GO:0097361">
    <property type="term" value="C:cytosolic [4Fe-4S] assembly targeting complex"/>
    <property type="evidence" value="ECO:0007669"/>
    <property type="project" value="UniProtKB-UniRule"/>
</dbReference>
<dbReference type="GO" id="GO:0005819">
    <property type="term" value="C:spindle"/>
    <property type="evidence" value="ECO:0007669"/>
    <property type="project" value="UniProtKB-SubCell"/>
</dbReference>
<dbReference type="EMBL" id="PZQS01000005">
    <property type="protein sequence ID" value="PVD29520.1"/>
    <property type="molecule type" value="Genomic_DNA"/>
</dbReference>
<keyword evidence="4 5" id="KW-0539">Nucleus</keyword>
<keyword evidence="3" id="KW-0677">Repeat</keyword>
<dbReference type="Proteomes" id="UP000245119">
    <property type="component" value="Linkage Group LG5"/>
</dbReference>
<dbReference type="Gene3D" id="1.25.10.10">
    <property type="entry name" value="Leucine-rich Repeat Variant"/>
    <property type="match status" value="1"/>
</dbReference>
<proteinExistence type="inferred from homology"/>
<gene>
    <name evidence="8" type="ORF">C0Q70_08771</name>
</gene>
<organism evidence="8 9">
    <name type="scientific">Pomacea canaliculata</name>
    <name type="common">Golden apple snail</name>
    <dbReference type="NCBI Taxonomy" id="400727"/>
    <lineage>
        <taxon>Eukaryota</taxon>
        <taxon>Metazoa</taxon>
        <taxon>Spiralia</taxon>
        <taxon>Lophotrochozoa</taxon>
        <taxon>Mollusca</taxon>
        <taxon>Gastropoda</taxon>
        <taxon>Caenogastropoda</taxon>
        <taxon>Architaenioglossa</taxon>
        <taxon>Ampullarioidea</taxon>
        <taxon>Ampullariidae</taxon>
        <taxon>Pomacea</taxon>
    </lineage>
</organism>
<dbReference type="GO" id="GO:0051604">
    <property type="term" value="P:protein maturation"/>
    <property type="evidence" value="ECO:0007669"/>
    <property type="project" value="UniProtKB-UniRule"/>
</dbReference>
<evidence type="ECO:0000256" key="4">
    <source>
        <dbReference type="ARBA" id="ARBA00023242"/>
    </source>
</evidence>
<protein>
    <recommendedName>
        <fullName evidence="5">MMS19 nucleotide excision repair protein</fullName>
    </recommendedName>
</protein>
<keyword evidence="5" id="KW-0234">DNA repair</keyword>
<sequence>MFNSFPGGEMTQQICNKIFHEIQNQTLSQKDRYTTYSIFLNLLTYHLADLQPLGDTFVCGYVQLMDGEKDPRNLMAAFRCSRLICQYFSLGTMVEDMFEVNACYFPVDFVPPPNDPHGITRDDLRLALQHVMSATPLFAQYCYPLLLEKMSSDVQSAKVDALKTLFSKELQGLSSQLKAIKCLEKCLKQEMASLLQYEVRSHVSEEIVHFSLEAITAITKELSKDSLQLAAYLTENKADIDIFLNIKEKIIDFCHKLLENQNTELQVLGIRGLGALSLWSDILSVQEVTAAMEKLTVEAVQTESDAASVSLLVASVVDKIQAEHASKIFLNILQASDTDMLLIPVTAALSTILASSHLTTQHLTVDIVPDMLSWLRSKCKEWPDQKQHIHEKVLTNLADGLRLAILSQDKSVQQHLSADVYGLVTSSMPMLTELGGGPCGDVIAKDESWTQQLLLWLPGMALYSVDVYTRLQACKCEAAVVNMMLAGPILDGLLISLQNKISSCLDKGSLSHLRSASLTLLTWLTKAVVVRGHKSAFDLTEVLLSALQDKYLALQAAESFNIILAPFDDVLCTAVQANVIPTYQQRFVVQTLPKLVVGFHDALPDNKEYYLMAVAGMLMNIPHQVMTTELPEVMPLLVSSLKGGKCELHKQALAAISLGIQHMPELLTAYLSDILNDCLRLAVSGGNMKLRILALKCLQQVSSLPNVALQPYKSEVLKGVKPALDDRKRLVRREAMAVSAVIIWKKVIRFLAVKQATSENLNNAVLNDC</sequence>
<evidence type="ECO:0000313" key="8">
    <source>
        <dbReference type="EMBL" id="PVD29520.1"/>
    </source>
</evidence>
<dbReference type="InterPro" id="IPR024687">
    <property type="entry name" value="MMS19_C"/>
</dbReference>